<dbReference type="EMBL" id="ML143453">
    <property type="protein sequence ID" value="TBU25956.1"/>
    <property type="molecule type" value="Genomic_DNA"/>
</dbReference>
<reference evidence="1" key="1">
    <citation type="submission" date="2019-01" db="EMBL/GenBank/DDBJ databases">
        <title>Draft genome sequences of three monokaryotic isolates of the white-rot basidiomycete fungus Dichomitus squalens.</title>
        <authorList>
            <consortium name="DOE Joint Genome Institute"/>
            <person name="Lopez S.C."/>
            <person name="Andreopoulos B."/>
            <person name="Pangilinan J."/>
            <person name="Lipzen A."/>
            <person name="Riley R."/>
            <person name="Ahrendt S."/>
            <person name="Ng V."/>
            <person name="Barry K."/>
            <person name="Daum C."/>
            <person name="Grigoriev I.V."/>
            <person name="Hilden K.S."/>
            <person name="Makela M.R."/>
            <person name="de Vries R.P."/>
        </authorList>
    </citation>
    <scope>NUCLEOTIDE SEQUENCE [LARGE SCALE GENOMIC DNA]</scope>
    <source>
        <strain evidence="1">OM18370.1</strain>
    </source>
</reference>
<dbReference type="AlphaFoldDB" id="A0A4Q9MJ55"/>
<protein>
    <submittedName>
        <fullName evidence="1">Uncharacterized protein</fullName>
    </submittedName>
</protein>
<dbReference type="Proteomes" id="UP000292957">
    <property type="component" value="Unassembled WGS sequence"/>
</dbReference>
<evidence type="ECO:0000313" key="1">
    <source>
        <dbReference type="EMBL" id="TBU25956.1"/>
    </source>
</evidence>
<gene>
    <name evidence="1" type="ORF">BD311DRAFT_468825</name>
</gene>
<organism evidence="1">
    <name type="scientific">Dichomitus squalens</name>
    <dbReference type="NCBI Taxonomy" id="114155"/>
    <lineage>
        <taxon>Eukaryota</taxon>
        <taxon>Fungi</taxon>
        <taxon>Dikarya</taxon>
        <taxon>Basidiomycota</taxon>
        <taxon>Agaricomycotina</taxon>
        <taxon>Agaricomycetes</taxon>
        <taxon>Polyporales</taxon>
        <taxon>Polyporaceae</taxon>
        <taxon>Dichomitus</taxon>
    </lineage>
</organism>
<accession>A0A4Q9MJ55</accession>
<name>A0A4Q9MJ55_9APHY</name>
<sequence length="93" mass="10929">MDDTRHYSPTQRQQLHVSLACWNPGVKMASSRNERHRSRPPDGYPRSYLPLFYCVYKVYCMYYVRHAFAPAKRESHLCPLALELLHGTERVSS</sequence>
<proteinExistence type="predicted"/>